<dbReference type="Proteomes" id="UP000078542">
    <property type="component" value="Unassembled WGS sequence"/>
</dbReference>
<organism evidence="1 2">
    <name type="scientific">Cyphomyrmex costatus</name>
    <dbReference type="NCBI Taxonomy" id="456900"/>
    <lineage>
        <taxon>Eukaryota</taxon>
        <taxon>Metazoa</taxon>
        <taxon>Ecdysozoa</taxon>
        <taxon>Arthropoda</taxon>
        <taxon>Hexapoda</taxon>
        <taxon>Insecta</taxon>
        <taxon>Pterygota</taxon>
        <taxon>Neoptera</taxon>
        <taxon>Endopterygota</taxon>
        <taxon>Hymenoptera</taxon>
        <taxon>Apocrita</taxon>
        <taxon>Aculeata</taxon>
        <taxon>Formicoidea</taxon>
        <taxon>Formicidae</taxon>
        <taxon>Myrmicinae</taxon>
        <taxon>Cyphomyrmex</taxon>
    </lineage>
</organism>
<gene>
    <name evidence="1" type="ORF">ALC62_10144</name>
</gene>
<dbReference type="AlphaFoldDB" id="A0A195CEP8"/>
<reference evidence="1 2" key="1">
    <citation type="submission" date="2016-03" db="EMBL/GenBank/DDBJ databases">
        <title>Cyphomyrmex costatus WGS genome.</title>
        <authorList>
            <person name="Nygaard S."/>
            <person name="Hu H."/>
            <person name="Boomsma J."/>
            <person name="Zhang G."/>
        </authorList>
    </citation>
    <scope>NUCLEOTIDE SEQUENCE [LARGE SCALE GENOMIC DNA]</scope>
    <source>
        <strain evidence="1">MS0001</strain>
        <tissue evidence="1">Whole body</tissue>
    </source>
</reference>
<keyword evidence="2" id="KW-1185">Reference proteome</keyword>
<proteinExistence type="predicted"/>
<evidence type="ECO:0000313" key="1">
    <source>
        <dbReference type="EMBL" id="KYM99175.1"/>
    </source>
</evidence>
<protein>
    <submittedName>
        <fullName evidence="1">Uncharacterized protein</fullName>
    </submittedName>
</protein>
<evidence type="ECO:0000313" key="2">
    <source>
        <dbReference type="Proteomes" id="UP000078542"/>
    </source>
</evidence>
<sequence>MPGQILLPAHGPTGESYTSRTTVIVIVDADSRAIRYAHLNHWRTEGHKFSRKSGRRGGCYKVRCRKETIRIKKYCKRNTEVITSRVVSSEVLFVQIPIGNDEKSISLDFHINDEESEENSLEMIG</sequence>
<accession>A0A195CEP8</accession>
<name>A0A195CEP8_9HYME</name>
<dbReference type="EMBL" id="KQ977873">
    <property type="protein sequence ID" value="KYM99175.1"/>
    <property type="molecule type" value="Genomic_DNA"/>
</dbReference>